<evidence type="ECO:0000313" key="2">
    <source>
        <dbReference type="Proteomes" id="UP000324897"/>
    </source>
</evidence>
<dbReference type="EMBL" id="RWGY01000029">
    <property type="protein sequence ID" value="TVU18084.1"/>
    <property type="molecule type" value="Genomic_DNA"/>
</dbReference>
<organism evidence="1 2">
    <name type="scientific">Eragrostis curvula</name>
    <name type="common">weeping love grass</name>
    <dbReference type="NCBI Taxonomy" id="38414"/>
    <lineage>
        <taxon>Eukaryota</taxon>
        <taxon>Viridiplantae</taxon>
        <taxon>Streptophyta</taxon>
        <taxon>Embryophyta</taxon>
        <taxon>Tracheophyta</taxon>
        <taxon>Spermatophyta</taxon>
        <taxon>Magnoliopsida</taxon>
        <taxon>Liliopsida</taxon>
        <taxon>Poales</taxon>
        <taxon>Poaceae</taxon>
        <taxon>PACMAD clade</taxon>
        <taxon>Chloridoideae</taxon>
        <taxon>Eragrostideae</taxon>
        <taxon>Eragrostidinae</taxon>
        <taxon>Eragrostis</taxon>
    </lineage>
</organism>
<name>A0A5J9U3B4_9POAL</name>
<gene>
    <name evidence="1" type="ORF">EJB05_34154</name>
</gene>
<proteinExistence type="predicted"/>
<keyword evidence="2" id="KW-1185">Reference proteome</keyword>
<feature type="non-terminal residue" evidence="1">
    <location>
        <position position="1"/>
    </location>
</feature>
<accession>A0A5J9U3B4</accession>
<sequence length="170" mass="19135">MYFMCEYGHVILRYDLHSERTLSWFEAPEHDILHEFEDTALIPAGDCGLKYAALATYSLHLWSMEMMGWTPLRVFELGALLPAPVWRNSISLIGTGPALNSPISSLWAQMLVFLLLASSHAGSRRCMKILDLIIMSCSRTGASSLQIMFLRTVSGKDDPVILNELLDRNM</sequence>
<dbReference type="Proteomes" id="UP000324897">
    <property type="component" value="Chromosome 7"/>
</dbReference>
<dbReference type="Gramene" id="TVU18084">
    <property type="protein sequence ID" value="TVU18084"/>
    <property type="gene ID" value="EJB05_34154"/>
</dbReference>
<comment type="caution">
    <text evidence="1">The sequence shown here is derived from an EMBL/GenBank/DDBJ whole genome shotgun (WGS) entry which is preliminary data.</text>
</comment>
<reference evidence="1 2" key="1">
    <citation type="journal article" date="2019" name="Sci. Rep.">
        <title>A high-quality genome of Eragrostis curvula grass provides insights into Poaceae evolution and supports new strategies to enhance forage quality.</title>
        <authorList>
            <person name="Carballo J."/>
            <person name="Santos B.A.C.M."/>
            <person name="Zappacosta D."/>
            <person name="Garbus I."/>
            <person name="Selva J.P."/>
            <person name="Gallo C.A."/>
            <person name="Diaz A."/>
            <person name="Albertini E."/>
            <person name="Caccamo M."/>
            <person name="Echenique V."/>
        </authorList>
    </citation>
    <scope>NUCLEOTIDE SEQUENCE [LARGE SCALE GENOMIC DNA]</scope>
    <source>
        <strain evidence="2">cv. Victoria</strain>
        <tissue evidence="1">Leaf</tissue>
    </source>
</reference>
<evidence type="ECO:0000313" key="1">
    <source>
        <dbReference type="EMBL" id="TVU18084.1"/>
    </source>
</evidence>
<protein>
    <submittedName>
        <fullName evidence="1">Uncharacterized protein</fullName>
    </submittedName>
</protein>
<dbReference type="AlphaFoldDB" id="A0A5J9U3B4"/>